<name>A0A0G1FEP1_9BACT</name>
<keyword evidence="2 4" id="KW-0805">Transcription regulation</keyword>
<organism evidence="7 8">
    <name type="scientific">Candidatus Gottesmanbacteria bacterium GW2011_GWA1_43_11</name>
    <dbReference type="NCBI Taxonomy" id="1618436"/>
    <lineage>
        <taxon>Bacteria</taxon>
        <taxon>Candidatus Gottesmaniibacteriota</taxon>
    </lineage>
</organism>
<dbReference type="InterPro" id="IPR049083">
    <property type="entry name" value="TACO1_YebC_N"/>
</dbReference>
<dbReference type="FunFam" id="1.10.10.200:FF:000002">
    <property type="entry name" value="Probable transcriptional regulatory protein CLM62_37755"/>
    <property type="match status" value="1"/>
</dbReference>
<dbReference type="GO" id="GO:0003677">
    <property type="term" value="F:DNA binding"/>
    <property type="evidence" value="ECO:0007669"/>
    <property type="project" value="UniProtKB-UniRule"/>
</dbReference>
<dbReference type="NCBIfam" id="NF001030">
    <property type="entry name" value="PRK00110.1"/>
    <property type="match status" value="1"/>
</dbReference>
<accession>A0A0G1FEP1</accession>
<keyword evidence="4" id="KW-0238">DNA-binding</keyword>
<protein>
    <recommendedName>
        <fullName evidence="4">Probable transcriptional regulatory protein UV59_C0008G0016</fullName>
    </recommendedName>
</protein>
<gene>
    <name evidence="7" type="ORF">UV59_C0008G0016</name>
</gene>
<evidence type="ECO:0000259" key="5">
    <source>
        <dbReference type="Pfam" id="PF01709"/>
    </source>
</evidence>
<evidence type="ECO:0000256" key="1">
    <source>
        <dbReference type="ARBA" id="ARBA00008724"/>
    </source>
</evidence>
<evidence type="ECO:0000313" key="7">
    <source>
        <dbReference type="EMBL" id="KKS85323.1"/>
    </source>
</evidence>
<proteinExistence type="inferred from homology"/>
<dbReference type="GO" id="GO:0005737">
    <property type="term" value="C:cytoplasm"/>
    <property type="evidence" value="ECO:0007669"/>
    <property type="project" value="UniProtKB-SubCell"/>
</dbReference>
<dbReference type="InterPro" id="IPR026564">
    <property type="entry name" value="Transcrip_reg_TACO1-like_dom3"/>
</dbReference>
<sequence length="244" mass="26474">MSGHSKWSTIKRQKQATDQVRAQTFTKLGNAITVAVRESGGIVDPNSNMRLRLAVEKARAANMPKDRIERAIARAQGIGAGEALQEIVYEGFAPGGVAVLIESVTDNPQRAVSSIKNIFSTYGGNLGGSGSVAYLFEKVGMHTISKSQKEPAALLELLMQINAENFIETESEITIFTKVPHFHEVKAALEAQGIVPETSELVYRPKSIMEVSDPGIRSSVYKLQATLEALDDVQKVFVNVTAET</sequence>
<comment type="similarity">
    <text evidence="1 4">Belongs to the TACO1 family.</text>
</comment>
<dbReference type="InterPro" id="IPR017856">
    <property type="entry name" value="Integrase-like_N"/>
</dbReference>
<dbReference type="InterPro" id="IPR002876">
    <property type="entry name" value="Transcrip_reg_TACO1-like"/>
</dbReference>
<dbReference type="Pfam" id="PF01709">
    <property type="entry name" value="Transcrip_reg"/>
    <property type="match status" value="1"/>
</dbReference>
<dbReference type="InterPro" id="IPR048300">
    <property type="entry name" value="TACO1_YebC-like_2nd/3rd_dom"/>
</dbReference>
<evidence type="ECO:0000259" key="6">
    <source>
        <dbReference type="Pfam" id="PF20772"/>
    </source>
</evidence>
<dbReference type="AlphaFoldDB" id="A0A0G1FEP1"/>
<evidence type="ECO:0000256" key="3">
    <source>
        <dbReference type="ARBA" id="ARBA00023163"/>
    </source>
</evidence>
<reference evidence="7 8" key="1">
    <citation type="journal article" date="2015" name="Nature">
        <title>rRNA introns, odd ribosomes, and small enigmatic genomes across a large radiation of phyla.</title>
        <authorList>
            <person name="Brown C.T."/>
            <person name="Hug L.A."/>
            <person name="Thomas B.C."/>
            <person name="Sharon I."/>
            <person name="Castelle C.J."/>
            <person name="Singh A."/>
            <person name="Wilkins M.J."/>
            <person name="Williams K.H."/>
            <person name="Banfield J.F."/>
        </authorList>
    </citation>
    <scope>NUCLEOTIDE SEQUENCE [LARGE SCALE GENOMIC DNA]</scope>
</reference>
<comment type="caution">
    <text evidence="7">The sequence shown here is derived from an EMBL/GenBank/DDBJ whole genome shotgun (WGS) entry which is preliminary data.</text>
</comment>
<dbReference type="HAMAP" id="MF_00693">
    <property type="entry name" value="Transcrip_reg_TACO1"/>
    <property type="match status" value="1"/>
</dbReference>
<comment type="subcellular location">
    <subcellularLocation>
        <location evidence="4">Cytoplasm</location>
    </subcellularLocation>
</comment>
<dbReference type="NCBIfam" id="NF009044">
    <property type="entry name" value="PRK12378.1"/>
    <property type="match status" value="1"/>
</dbReference>
<dbReference type="InterPro" id="IPR029072">
    <property type="entry name" value="YebC-like"/>
</dbReference>
<evidence type="ECO:0000313" key="8">
    <source>
        <dbReference type="Proteomes" id="UP000034543"/>
    </source>
</evidence>
<evidence type="ECO:0000256" key="4">
    <source>
        <dbReference type="HAMAP-Rule" id="MF_00693"/>
    </source>
</evidence>
<evidence type="ECO:0000256" key="2">
    <source>
        <dbReference type="ARBA" id="ARBA00023015"/>
    </source>
</evidence>
<dbReference type="Proteomes" id="UP000034543">
    <property type="component" value="Unassembled WGS sequence"/>
</dbReference>
<dbReference type="STRING" id="1618436.UV59_C0008G0016"/>
<dbReference type="EMBL" id="LCFB01000008">
    <property type="protein sequence ID" value="KKS85323.1"/>
    <property type="molecule type" value="Genomic_DNA"/>
</dbReference>
<dbReference type="GO" id="GO:0006355">
    <property type="term" value="P:regulation of DNA-templated transcription"/>
    <property type="evidence" value="ECO:0007669"/>
    <property type="project" value="UniProtKB-UniRule"/>
</dbReference>
<dbReference type="NCBIfam" id="TIGR01033">
    <property type="entry name" value="YebC/PmpR family DNA-binding transcriptional regulator"/>
    <property type="match status" value="1"/>
</dbReference>
<feature type="domain" description="TACO1/YebC-like N-terminal" evidence="6">
    <location>
        <begin position="5"/>
        <end position="77"/>
    </location>
</feature>
<feature type="domain" description="TACO1/YebC-like second and third" evidence="5">
    <location>
        <begin position="85"/>
        <end position="240"/>
    </location>
</feature>
<dbReference type="PANTHER" id="PTHR12532">
    <property type="entry name" value="TRANSLATIONAL ACTIVATOR OF CYTOCHROME C OXIDASE 1"/>
    <property type="match status" value="1"/>
</dbReference>
<dbReference type="Gene3D" id="1.10.10.200">
    <property type="match status" value="1"/>
</dbReference>
<keyword evidence="4" id="KW-0963">Cytoplasm</keyword>
<dbReference type="Gene3D" id="3.30.70.980">
    <property type="match status" value="2"/>
</dbReference>
<dbReference type="Pfam" id="PF20772">
    <property type="entry name" value="TACO1_YebC_N"/>
    <property type="match status" value="1"/>
</dbReference>
<dbReference type="SUPFAM" id="SSF75625">
    <property type="entry name" value="YebC-like"/>
    <property type="match status" value="1"/>
</dbReference>
<dbReference type="PANTHER" id="PTHR12532:SF0">
    <property type="entry name" value="TRANSLATIONAL ACTIVATOR OF CYTOCHROME C OXIDASE 1"/>
    <property type="match status" value="1"/>
</dbReference>
<keyword evidence="3 4" id="KW-0804">Transcription</keyword>